<dbReference type="Proteomes" id="UP000287609">
    <property type="component" value="Unassembled WGS sequence"/>
</dbReference>
<dbReference type="AlphaFoldDB" id="A0A430FRU9"/>
<keyword evidence="1" id="KW-1133">Transmembrane helix</keyword>
<reference evidence="3 4" key="1">
    <citation type="submission" date="2018-09" db="EMBL/GenBank/DDBJ databases">
        <title>Characterization of the phylogenetic diversity of five novel species belonging to the genus Bifidobacterium.</title>
        <authorList>
            <person name="Lugli G.A."/>
            <person name="Duranti S."/>
            <person name="Milani C."/>
        </authorList>
    </citation>
    <scope>NUCLEOTIDE SEQUENCE [LARGE SCALE GENOMIC DNA]</scope>
    <source>
        <strain evidence="3 4">2036B</strain>
    </source>
</reference>
<sequence length="122" mass="12543">MKKMMKKLSGFVAIAVMVITGFMGTSSAFAVTPAAQEASSSVTIAAPATTVNADPASDTAIVDSEAASTEEVVMSEEDAEPAEVAAAESEHSTLLYAMVVAVVIFAGLGLSNSLERRTIRSK</sequence>
<evidence type="ECO:0000256" key="1">
    <source>
        <dbReference type="SAM" id="Phobius"/>
    </source>
</evidence>
<organism evidence="3 4">
    <name type="scientific">Bifidobacterium dolichotidis</name>
    <dbReference type="NCBI Taxonomy" id="2306976"/>
    <lineage>
        <taxon>Bacteria</taxon>
        <taxon>Bacillati</taxon>
        <taxon>Actinomycetota</taxon>
        <taxon>Actinomycetes</taxon>
        <taxon>Bifidobacteriales</taxon>
        <taxon>Bifidobacteriaceae</taxon>
        <taxon>Bifidobacterium</taxon>
    </lineage>
</organism>
<evidence type="ECO:0000313" key="3">
    <source>
        <dbReference type="EMBL" id="RSX55594.1"/>
    </source>
</evidence>
<protein>
    <submittedName>
        <fullName evidence="3">Uncharacterized protein</fullName>
    </submittedName>
</protein>
<dbReference type="EMBL" id="QXGM01000001">
    <property type="protein sequence ID" value="RSX55594.1"/>
    <property type="molecule type" value="Genomic_DNA"/>
</dbReference>
<feature type="transmembrane region" description="Helical" evidence="1">
    <location>
        <begin position="94"/>
        <end position="114"/>
    </location>
</feature>
<dbReference type="RefSeq" id="WP_125962815.1">
    <property type="nucleotide sequence ID" value="NZ_QXGM01000001.1"/>
</dbReference>
<feature type="chain" id="PRO_5019489792" evidence="2">
    <location>
        <begin position="31"/>
        <end position="122"/>
    </location>
</feature>
<keyword evidence="1" id="KW-0812">Transmembrane</keyword>
<gene>
    <name evidence="3" type="ORF">D2E26_0157</name>
</gene>
<name>A0A430FRU9_9BIFI</name>
<feature type="signal peptide" evidence="2">
    <location>
        <begin position="1"/>
        <end position="30"/>
    </location>
</feature>
<evidence type="ECO:0000256" key="2">
    <source>
        <dbReference type="SAM" id="SignalP"/>
    </source>
</evidence>
<keyword evidence="2" id="KW-0732">Signal</keyword>
<proteinExistence type="predicted"/>
<keyword evidence="4" id="KW-1185">Reference proteome</keyword>
<keyword evidence="1" id="KW-0472">Membrane</keyword>
<evidence type="ECO:0000313" key="4">
    <source>
        <dbReference type="Proteomes" id="UP000287609"/>
    </source>
</evidence>
<accession>A0A430FRU9</accession>
<comment type="caution">
    <text evidence="3">The sequence shown here is derived from an EMBL/GenBank/DDBJ whole genome shotgun (WGS) entry which is preliminary data.</text>
</comment>